<comment type="caution">
    <text evidence="2">The sequence shown here is derived from an EMBL/GenBank/DDBJ whole genome shotgun (WGS) entry which is preliminary data.</text>
</comment>
<keyword evidence="1" id="KW-0175">Coiled coil</keyword>
<evidence type="ECO:0000313" key="2">
    <source>
        <dbReference type="EMBL" id="CAD8208093.1"/>
    </source>
</evidence>
<evidence type="ECO:0000256" key="1">
    <source>
        <dbReference type="SAM" id="Coils"/>
    </source>
</evidence>
<dbReference type="OrthoDB" id="300936at2759"/>
<gene>
    <name evidence="2" type="ORF">PPENT_87.1.T1490132</name>
</gene>
<feature type="coiled-coil region" evidence="1">
    <location>
        <begin position="14"/>
        <end position="53"/>
    </location>
</feature>
<reference evidence="2" key="1">
    <citation type="submission" date="2021-01" db="EMBL/GenBank/DDBJ databases">
        <authorList>
            <consortium name="Genoscope - CEA"/>
            <person name="William W."/>
        </authorList>
    </citation>
    <scope>NUCLEOTIDE SEQUENCE</scope>
</reference>
<keyword evidence="3" id="KW-1185">Reference proteome</keyword>
<sequence>MFKNLMYVEYGQELQCHEKLYQNALKKQQKQKENDYQKQLQMLINQVNEIEDEQPQQITKDFYDYSMKWKNLVNQKLFQEQYQNEMSLQQKSQQHQIQKLPQNYLSPIDGWKYHAQQYFNKKGSRQQNESSFQPSINEKSKMMEFDEPVEDRLIKYGQQREQKYLFEKQFEKFYEQVQNDQRPTKPNEEVFLRLQNNERKQPQPEVYQLNINKLPPEFEERVKKRREQYSLFENKQTRAQTEINDHEIKVLSQNQFDEFLKRNFCNNFRTQSFKEESIESYSFQPELNKKSLELASKNTDTLIERQEKFLIKKQQTLQQYQEEQLLEKQRQFENEFKQINKPSSKIRVNKPSKSPIRQQNSYNLQTIINKQVPQLF</sequence>
<evidence type="ECO:0000313" key="3">
    <source>
        <dbReference type="Proteomes" id="UP000689195"/>
    </source>
</evidence>
<dbReference type="Proteomes" id="UP000689195">
    <property type="component" value="Unassembled WGS sequence"/>
</dbReference>
<accession>A0A8S1Y450</accession>
<proteinExistence type="predicted"/>
<dbReference type="AlphaFoldDB" id="A0A8S1Y450"/>
<organism evidence="2 3">
    <name type="scientific">Paramecium pentaurelia</name>
    <dbReference type="NCBI Taxonomy" id="43138"/>
    <lineage>
        <taxon>Eukaryota</taxon>
        <taxon>Sar</taxon>
        <taxon>Alveolata</taxon>
        <taxon>Ciliophora</taxon>
        <taxon>Intramacronucleata</taxon>
        <taxon>Oligohymenophorea</taxon>
        <taxon>Peniculida</taxon>
        <taxon>Parameciidae</taxon>
        <taxon>Paramecium</taxon>
    </lineage>
</organism>
<name>A0A8S1Y450_9CILI</name>
<protein>
    <submittedName>
        <fullName evidence="2">Uncharacterized protein</fullName>
    </submittedName>
</protein>
<dbReference type="EMBL" id="CAJJDO010000149">
    <property type="protein sequence ID" value="CAD8208093.1"/>
    <property type="molecule type" value="Genomic_DNA"/>
</dbReference>